<evidence type="ECO:0000256" key="4">
    <source>
        <dbReference type="ARBA" id="ARBA00023136"/>
    </source>
</evidence>
<feature type="transmembrane region" description="Helical" evidence="5">
    <location>
        <begin position="80"/>
        <end position="104"/>
    </location>
</feature>
<feature type="transmembrane region" description="Helical" evidence="5">
    <location>
        <begin position="110"/>
        <end position="127"/>
    </location>
</feature>
<dbReference type="PANTHER" id="PTHR37422:SF13">
    <property type="entry name" value="LIPOPOLYSACCHARIDE BIOSYNTHESIS PROTEIN PA4999-RELATED"/>
    <property type="match status" value="1"/>
</dbReference>
<keyword evidence="3 5" id="KW-1133">Transmembrane helix</keyword>
<accession>A0A7X2T0A2</accession>
<evidence type="ECO:0000256" key="1">
    <source>
        <dbReference type="ARBA" id="ARBA00004141"/>
    </source>
</evidence>
<feature type="transmembrane region" description="Helical" evidence="5">
    <location>
        <begin position="396"/>
        <end position="421"/>
    </location>
</feature>
<gene>
    <name evidence="7" type="ORF">FYJ33_02330</name>
</gene>
<dbReference type="PANTHER" id="PTHR37422">
    <property type="entry name" value="TEICHURONIC ACID BIOSYNTHESIS PROTEIN TUAE"/>
    <property type="match status" value="1"/>
</dbReference>
<dbReference type="EMBL" id="VULX01000002">
    <property type="protein sequence ID" value="MSR90284.1"/>
    <property type="molecule type" value="Genomic_DNA"/>
</dbReference>
<dbReference type="GO" id="GO:0016874">
    <property type="term" value="F:ligase activity"/>
    <property type="evidence" value="ECO:0007669"/>
    <property type="project" value="UniProtKB-KW"/>
</dbReference>
<sequence>MGLGFKKFVEYMTTREISPCKIINVILYSIVLVMPFIVTRNYYSPYLGAKLLFMYIAGTILLFAAVLTKNEMMKMYKEKIIVLCYFASLVFTTIFSIDIDTAIIGKQDRGEGLIILGIYFLSFLMSAKYLKITKKMIKAVLIVSCIMGIYCILQFYGFDIFLSILSKKIISFGSIALIGNKNFASTYILIFLSLSVPLYIFKGEKIYYVCSLILFGALLCTTTRGCWIAFAIMCVVGLSFVIKRKELWIRTGIVIFSLGIVFTMLNQTSNGKLSSRFRSIGQEISQVDEKGVGSLGTNRVAIWIITMKSIEKHPFMGAGLDSLQYRINRDEFEEHRIFIKKYNEIIDKAHNEFIELWACGGIVSLICYIVLIVVILKELIRAMKKHNDDKYKIMFLFFITYLMQSFVNISMVACASIYWIMLGAIVQQYRLAKEEEPDNVNAMSL</sequence>
<name>A0A7X2T0A2_9CLOT</name>
<dbReference type="RefSeq" id="WP_154530171.1">
    <property type="nucleotide sequence ID" value="NZ_VULX01000002.1"/>
</dbReference>
<evidence type="ECO:0000259" key="6">
    <source>
        <dbReference type="Pfam" id="PF04932"/>
    </source>
</evidence>
<evidence type="ECO:0000313" key="7">
    <source>
        <dbReference type="EMBL" id="MSR90284.1"/>
    </source>
</evidence>
<evidence type="ECO:0000313" key="8">
    <source>
        <dbReference type="Proteomes" id="UP000460287"/>
    </source>
</evidence>
<protein>
    <submittedName>
        <fullName evidence="7">O-antigen ligase family protein</fullName>
    </submittedName>
</protein>
<dbReference type="InterPro" id="IPR051533">
    <property type="entry name" value="WaaL-like"/>
</dbReference>
<feature type="transmembrane region" description="Helical" evidence="5">
    <location>
        <begin position="247"/>
        <end position="266"/>
    </location>
</feature>
<dbReference type="AlphaFoldDB" id="A0A7X2T0A2"/>
<reference evidence="7 8" key="1">
    <citation type="submission" date="2019-08" db="EMBL/GenBank/DDBJ databases">
        <title>In-depth cultivation of the pig gut microbiome towards novel bacterial diversity and tailored functional studies.</title>
        <authorList>
            <person name="Wylensek D."/>
            <person name="Hitch T.C.A."/>
            <person name="Clavel T."/>
        </authorList>
    </citation>
    <scope>NUCLEOTIDE SEQUENCE [LARGE SCALE GENOMIC DNA]</scope>
    <source>
        <strain evidence="7 8">WCA-383-APC-5B</strain>
    </source>
</reference>
<feature type="transmembrane region" description="Helical" evidence="5">
    <location>
        <begin position="51"/>
        <end position="68"/>
    </location>
</feature>
<feature type="transmembrane region" description="Helical" evidence="5">
    <location>
        <begin position="356"/>
        <end position="376"/>
    </location>
</feature>
<keyword evidence="2 5" id="KW-0812">Transmembrane</keyword>
<feature type="transmembrane region" description="Helical" evidence="5">
    <location>
        <begin position="21"/>
        <end position="39"/>
    </location>
</feature>
<keyword evidence="8" id="KW-1185">Reference proteome</keyword>
<dbReference type="InterPro" id="IPR007016">
    <property type="entry name" value="O-antigen_ligase-rel_domated"/>
</dbReference>
<evidence type="ECO:0000256" key="5">
    <source>
        <dbReference type="SAM" id="Phobius"/>
    </source>
</evidence>
<comment type="subcellular location">
    <subcellularLocation>
        <location evidence="1">Membrane</location>
        <topology evidence="1">Multi-pass membrane protein</topology>
    </subcellularLocation>
</comment>
<keyword evidence="7" id="KW-0436">Ligase</keyword>
<comment type="caution">
    <text evidence="7">The sequence shown here is derived from an EMBL/GenBank/DDBJ whole genome shotgun (WGS) entry which is preliminary data.</text>
</comment>
<keyword evidence="4 5" id="KW-0472">Membrane</keyword>
<dbReference type="Proteomes" id="UP000460287">
    <property type="component" value="Unassembled WGS sequence"/>
</dbReference>
<feature type="transmembrane region" description="Helical" evidence="5">
    <location>
        <begin position="139"/>
        <end position="164"/>
    </location>
</feature>
<evidence type="ECO:0000256" key="3">
    <source>
        <dbReference type="ARBA" id="ARBA00022989"/>
    </source>
</evidence>
<feature type="domain" description="O-antigen ligase-related" evidence="6">
    <location>
        <begin position="211"/>
        <end position="369"/>
    </location>
</feature>
<organism evidence="7 8">
    <name type="scientific">Inconstantimicrobium porci</name>
    <dbReference type="NCBI Taxonomy" id="2652291"/>
    <lineage>
        <taxon>Bacteria</taxon>
        <taxon>Bacillati</taxon>
        <taxon>Bacillota</taxon>
        <taxon>Clostridia</taxon>
        <taxon>Eubacteriales</taxon>
        <taxon>Clostridiaceae</taxon>
        <taxon>Inconstantimicrobium</taxon>
    </lineage>
</organism>
<proteinExistence type="predicted"/>
<feature type="transmembrane region" description="Helical" evidence="5">
    <location>
        <begin position="208"/>
        <end position="241"/>
    </location>
</feature>
<dbReference type="GO" id="GO:0016020">
    <property type="term" value="C:membrane"/>
    <property type="evidence" value="ECO:0007669"/>
    <property type="project" value="UniProtKB-SubCell"/>
</dbReference>
<feature type="transmembrane region" description="Helical" evidence="5">
    <location>
        <begin position="184"/>
        <end position="201"/>
    </location>
</feature>
<evidence type="ECO:0000256" key="2">
    <source>
        <dbReference type="ARBA" id="ARBA00022692"/>
    </source>
</evidence>
<dbReference type="Pfam" id="PF04932">
    <property type="entry name" value="Wzy_C"/>
    <property type="match status" value="1"/>
</dbReference>